<evidence type="ECO:0000259" key="4">
    <source>
        <dbReference type="PROSITE" id="PS01124"/>
    </source>
</evidence>
<dbReference type="Proteomes" id="UP000318349">
    <property type="component" value="Unassembled WGS sequence"/>
</dbReference>
<dbReference type="GO" id="GO:0003700">
    <property type="term" value="F:DNA-binding transcription factor activity"/>
    <property type="evidence" value="ECO:0007669"/>
    <property type="project" value="InterPro"/>
</dbReference>
<keyword evidence="1" id="KW-0805">Transcription regulation</keyword>
<dbReference type="PANTHER" id="PTHR46796">
    <property type="entry name" value="HTH-TYPE TRANSCRIPTIONAL ACTIVATOR RHAS-RELATED"/>
    <property type="match status" value="1"/>
</dbReference>
<dbReference type="PANTHER" id="PTHR46796:SF12">
    <property type="entry name" value="HTH-TYPE DNA-BINDING TRANSCRIPTIONAL ACTIVATOR EUTR"/>
    <property type="match status" value="1"/>
</dbReference>
<evidence type="ECO:0000313" key="5">
    <source>
        <dbReference type="EMBL" id="TVO79485.1"/>
    </source>
</evidence>
<dbReference type="PROSITE" id="PS00041">
    <property type="entry name" value="HTH_ARAC_FAMILY_1"/>
    <property type="match status" value="1"/>
</dbReference>
<evidence type="ECO:0000256" key="3">
    <source>
        <dbReference type="ARBA" id="ARBA00023163"/>
    </source>
</evidence>
<dbReference type="Gene3D" id="1.10.10.60">
    <property type="entry name" value="Homeodomain-like"/>
    <property type="match status" value="1"/>
</dbReference>
<dbReference type="PROSITE" id="PS01124">
    <property type="entry name" value="HTH_ARAC_FAMILY_2"/>
    <property type="match status" value="1"/>
</dbReference>
<name>A0A557RLA1_9RHOO</name>
<protein>
    <submittedName>
        <fullName evidence="5">Helix-turn-helix domain-containing protein</fullName>
    </submittedName>
</protein>
<evidence type="ECO:0000313" key="6">
    <source>
        <dbReference type="Proteomes" id="UP000318349"/>
    </source>
</evidence>
<dbReference type="SMART" id="SM00342">
    <property type="entry name" value="HTH_ARAC"/>
    <property type="match status" value="1"/>
</dbReference>
<comment type="caution">
    <text evidence="5">The sequence shown here is derived from an EMBL/GenBank/DDBJ whole genome shotgun (WGS) entry which is preliminary data.</text>
</comment>
<keyword evidence="3" id="KW-0804">Transcription</keyword>
<dbReference type="Pfam" id="PF12833">
    <property type="entry name" value="HTH_18"/>
    <property type="match status" value="1"/>
</dbReference>
<keyword evidence="2" id="KW-0238">DNA-binding</keyword>
<dbReference type="AlphaFoldDB" id="A0A557RLA1"/>
<feature type="domain" description="HTH araC/xylS-type" evidence="4">
    <location>
        <begin position="228"/>
        <end position="328"/>
    </location>
</feature>
<gene>
    <name evidence="5" type="ORF">FHP89_01665</name>
</gene>
<evidence type="ECO:0000256" key="1">
    <source>
        <dbReference type="ARBA" id="ARBA00023015"/>
    </source>
</evidence>
<dbReference type="InterPro" id="IPR009057">
    <property type="entry name" value="Homeodomain-like_sf"/>
</dbReference>
<evidence type="ECO:0000256" key="2">
    <source>
        <dbReference type="ARBA" id="ARBA00023125"/>
    </source>
</evidence>
<organism evidence="5 6">
    <name type="scientific">Denitromonas halophila</name>
    <dbReference type="NCBI Taxonomy" id="1629404"/>
    <lineage>
        <taxon>Bacteria</taxon>
        <taxon>Pseudomonadati</taxon>
        <taxon>Pseudomonadota</taxon>
        <taxon>Betaproteobacteria</taxon>
        <taxon>Rhodocyclales</taxon>
        <taxon>Zoogloeaceae</taxon>
        <taxon>Denitromonas</taxon>
    </lineage>
</organism>
<reference evidence="5 6" key="1">
    <citation type="submission" date="2019-07" db="EMBL/GenBank/DDBJ databases">
        <title>The pathways for chlorine oxyanion respiration interact through the shared metabolite chlorate.</title>
        <authorList>
            <person name="Barnum T.P."/>
            <person name="Cheng Y."/>
            <person name="Hill K.A."/>
            <person name="Lucas L.N."/>
            <person name="Carlson H.K."/>
            <person name="Coates J.D."/>
        </authorList>
    </citation>
    <scope>NUCLEOTIDE SEQUENCE [LARGE SCALE GENOMIC DNA]</scope>
    <source>
        <strain evidence="5 6">SFB-1</strain>
    </source>
</reference>
<sequence length="337" mass="37572">MTDLREAALAGALPPHCTVSEVTSFDADDHASNLQHWKQHYVQLSAGRFEGRLEEAWFGNVQVFRERTNQSVHEGGVAWEGSRTFGIPVEMDGLGWYCGEVFDQNSILTLRGGAELNFRTPNMLDIVAVTADSDALNQYAMQVEHLDLEALLGSRRILPNTPEQVAELRSFLLTVLASINAAPAMANHAQMRKAIEQAIYSSLLASIANESDATRPSTTSTSRVQIVERAREYMRAHIEDPITVADLCQELNVSRRTLQYSFQDVLDLNPVSFLRAMRLNGARRELRRRPEQESVADIAARWGFWHLSHFAADYKAMFGELPSETLNKARSGGLIGA</sequence>
<dbReference type="GO" id="GO:0043565">
    <property type="term" value="F:sequence-specific DNA binding"/>
    <property type="evidence" value="ECO:0007669"/>
    <property type="project" value="InterPro"/>
</dbReference>
<dbReference type="InterPro" id="IPR018060">
    <property type="entry name" value="HTH_AraC"/>
</dbReference>
<dbReference type="InterPro" id="IPR050204">
    <property type="entry name" value="AraC_XylS_family_regulators"/>
</dbReference>
<dbReference type="InterPro" id="IPR018062">
    <property type="entry name" value="HTH_AraC-typ_CS"/>
</dbReference>
<proteinExistence type="predicted"/>
<accession>A0A557RLA1</accession>
<dbReference type="SUPFAM" id="SSF46689">
    <property type="entry name" value="Homeodomain-like"/>
    <property type="match status" value="2"/>
</dbReference>
<dbReference type="EMBL" id="VMNI01000002">
    <property type="protein sequence ID" value="TVO79485.1"/>
    <property type="molecule type" value="Genomic_DNA"/>
</dbReference>